<proteinExistence type="predicted"/>
<evidence type="ECO:0008006" key="4">
    <source>
        <dbReference type="Google" id="ProtNLM"/>
    </source>
</evidence>
<dbReference type="EMBL" id="CP001160">
    <property type="protein sequence ID" value="ACI64710.1"/>
    <property type="molecule type" value="Genomic_DNA"/>
</dbReference>
<gene>
    <name evidence="2" type="ORF">THAPS_7304</name>
</gene>
<dbReference type="KEGG" id="tps:THAPS_7304"/>
<name>B5YNX6_THAPS</name>
<feature type="region of interest" description="Disordered" evidence="1">
    <location>
        <begin position="193"/>
        <end position="216"/>
    </location>
</feature>
<feature type="region of interest" description="Disordered" evidence="1">
    <location>
        <begin position="49"/>
        <end position="85"/>
    </location>
</feature>
<reference evidence="2 3" key="1">
    <citation type="journal article" date="2004" name="Science">
        <title>The genome of the diatom Thalassiosira pseudonana: ecology, evolution, and metabolism.</title>
        <authorList>
            <person name="Armbrust E.V."/>
            <person name="Berges J.A."/>
            <person name="Bowler C."/>
            <person name="Green B.R."/>
            <person name="Martinez D."/>
            <person name="Putnam N.H."/>
            <person name="Zhou S."/>
            <person name="Allen A.E."/>
            <person name="Apt K.E."/>
            <person name="Bechner M."/>
            <person name="Brzezinski M.A."/>
            <person name="Chaal B.K."/>
            <person name="Chiovitti A."/>
            <person name="Davis A.K."/>
            <person name="Demarest M.S."/>
            <person name="Detter J.C."/>
            <person name="Glavina T."/>
            <person name="Goodstein D."/>
            <person name="Hadi M.Z."/>
            <person name="Hellsten U."/>
            <person name="Hildebrand M."/>
            <person name="Jenkins B.D."/>
            <person name="Jurka J."/>
            <person name="Kapitonov V.V."/>
            <person name="Kroger N."/>
            <person name="Lau W.W."/>
            <person name="Lane T.W."/>
            <person name="Larimer F.W."/>
            <person name="Lippmeier J.C."/>
            <person name="Lucas S."/>
            <person name="Medina M."/>
            <person name="Montsant A."/>
            <person name="Obornik M."/>
            <person name="Parker M.S."/>
            <person name="Palenik B."/>
            <person name="Pazour G.J."/>
            <person name="Richardson P.M."/>
            <person name="Rynearson T.A."/>
            <person name="Saito M.A."/>
            <person name="Schwartz D.C."/>
            <person name="Thamatrakoln K."/>
            <person name="Valentin K."/>
            <person name="Vardi A."/>
            <person name="Wilkerson F.P."/>
            <person name="Rokhsar D.S."/>
        </authorList>
    </citation>
    <scope>NUCLEOTIDE SEQUENCE [LARGE SCALE GENOMIC DNA]</scope>
    <source>
        <strain evidence="2 3">CCMP1335</strain>
    </source>
</reference>
<reference evidence="2 3" key="2">
    <citation type="journal article" date="2008" name="Nature">
        <title>The Phaeodactylum genome reveals the evolutionary history of diatom genomes.</title>
        <authorList>
            <person name="Bowler C."/>
            <person name="Allen A.E."/>
            <person name="Badger J.H."/>
            <person name="Grimwood J."/>
            <person name="Jabbari K."/>
            <person name="Kuo A."/>
            <person name="Maheswari U."/>
            <person name="Martens C."/>
            <person name="Maumus F."/>
            <person name="Otillar R.P."/>
            <person name="Rayko E."/>
            <person name="Salamov A."/>
            <person name="Vandepoele K."/>
            <person name="Beszteri B."/>
            <person name="Gruber A."/>
            <person name="Heijde M."/>
            <person name="Katinka M."/>
            <person name="Mock T."/>
            <person name="Valentin K."/>
            <person name="Verret F."/>
            <person name="Berges J.A."/>
            <person name="Brownlee C."/>
            <person name="Cadoret J.P."/>
            <person name="Chiovitti A."/>
            <person name="Choi C.J."/>
            <person name="Coesel S."/>
            <person name="De Martino A."/>
            <person name="Detter J.C."/>
            <person name="Durkin C."/>
            <person name="Falciatore A."/>
            <person name="Fournet J."/>
            <person name="Haruta M."/>
            <person name="Huysman M.J."/>
            <person name="Jenkins B.D."/>
            <person name="Jiroutova K."/>
            <person name="Jorgensen R.E."/>
            <person name="Joubert Y."/>
            <person name="Kaplan A."/>
            <person name="Kroger N."/>
            <person name="Kroth P.G."/>
            <person name="La Roche J."/>
            <person name="Lindquist E."/>
            <person name="Lommer M."/>
            <person name="Martin-Jezequel V."/>
            <person name="Lopez P.J."/>
            <person name="Lucas S."/>
            <person name="Mangogna M."/>
            <person name="McGinnis K."/>
            <person name="Medlin L.K."/>
            <person name="Montsant A."/>
            <person name="Oudot-Le Secq M.P."/>
            <person name="Napoli C."/>
            <person name="Obornik M."/>
            <person name="Parker M.S."/>
            <person name="Petit J.L."/>
            <person name="Porcel B.M."/>
            <person name="Poulsen N."/>
            <person name="Robison M."/>
            <person name="Rychlewski L."/>
            <person name="Rynearson T.A."/>
            <person name="Schmutz J."/>
            <person name="Shapiro H."/>
            <person name="Siaut M."/>
            <person name="Stanley M."/>
            <person name="Sussman M.R."/>
            <person name="Taylor A.R."/>
            <person name="Vardi A."/>
            <person name="von Dassow P."/>
            <person name="Vyverman W."/>
            <person name="Willis A."/>
            <person name="Wyrwicz L.S."/>
            <person name="Rokhsar D.S."/>
            <person name="Weissenbach J."/>
            <person name="Armbrust E.V."/>
            <person name="Green B.R."/>
            <person name="Van de Peer Y."/>
            <person name="Grigoriev I.V."/>
        </authorList>
    </citation>
    <scope>NUCLEOTIDE SEQUENCE [LARGE SCALE GENOMIC DNA]</scope>
    <source>
        <strain evidence="2 3">CCMP1335</strain>
    </source>
</reference>
<organism evidence="2 3">
    <name type="scientific">Thalassiosira pseudonana</name>
    <name type="common">Marine diatom</name>
    <name type="synonym">Cyclotella nana</name>
    <dbReference type="NCBI Taxonomy" id="35128"/>
    <lineage>
        <taxon>Eukaryota</taxon>
        <taxon>Sar</taxon>
        <taxon>Stramenopiles</taxon>
        <taxon>Ochrophyta</taxon>
        <taxon>Bacillariophyta</taxon>
        <taxon>Coscinodiscophyceae</taxon>
        <taxon>Thalassiosirophycidae</taxon>
        <taxon>Thalassiosirales</taxon>
        <taxon>Thalassiosiraceae</taxon>
        <taxon>Thalassiosira</taxon>
    </lineage>
</organism>
<feature type="compositionally biased region" description="Basic and acidic residues" evidence="1">
    <location>
        <begin position="58"/>
        <end position="70"/>
    </location>
</feature>
<protein>
    <recommendedName>
        <fullName evidence="4">Sulfotransferase domain-containing protein</fullName>
    </recommendedName>
</protein>
<keyword evidence="3" id="KW-1185">Reference proteome</keyword>
<dbReference type="RefSeq" id="XP_002295993.1">
    <property type="nucleotide sequence ID" value="XM_002295957.1"/>
</dbReference>
<dbReference type="InParanoid" id="B5YNX6"/>
<dbReference type="PaxDb" id="35128-Thaps7304"/>
<evidence type="ECO:0000313" key="3">
    <source>
        <dbReference type="Proteomes" id="UP000001449"/>
    </source>
</evidence>
<sequence length="446" mass="50434">MTRKQQRQLFILFVFFSLLFLFRVVTLTSDTDSLSSSLWSSSEAGTGNVRIARGSKSNRSDERRDRKRNDIPSSNHQAEGNNLIACDKNKGESTELLSIPEFWDKRNKCSHYFKNDTIFFHVGKAGGGTVGFSLDKYKIAISKNHPAPRSQSVQQLMEGPEPASLIINVRDPVDRFVSAFQWRMIVLCSPDDKRKRNSNGAAQRPHQQCKDSPAYNKEEKMLREKYKSSPSALGEALCEESGKRTAAVEDASMIGHSLQLVQWLDFLVEPELIAEVTENGIRDFMALPLEKQKGNDSPLFEQHLDQLSLSLLEQRYGREVATRIIESTPQTVRASEQKKEMWEHSSVQFNNSTKPPPLTKLGECCLSRHLEKDYRLIQSMLGDVDEEGVLIEPLGNAHPVIGNACKWGSDEQQKLCRADLRSILTRRAVYLDHSEGTCSEVVSRMQ</sequence>
<feature type="compositionally biased region" description="Polar residues" evidence="1">
    <location>
        <begin position="71"/>
        <end position="80"/>
    </location>
</feature>
<dbReference type="GeneID" id="7447205"/>
<dbReference type="HOGENOM" id="CLU_646415_0_0_1"/>
<dbReference type="AlphaFoldDB" id="B5YNX6"/>
<evidence type="ECO:0000313" key="2">
    <source>
        <dbReference type="EMBL" id="ACI64710.1"/>
    </source>
</evidence>
<evidence type="ECO:0000256" key="1">
    <source>
        <dbReference type="SAM" id="MobiDB-lite"/>
    </source>
</evidence>
<accession>B5YNX6</accession>
<dbReference type="Proteomes" id="UP000001449">
    <property type="component" value="Chromosome 7"/>
</dbReference>
<dbReference type="eggNOG" id="ENOG502QYDJ">
    <property type="taxonomic scope" value="Eukaryota"/>
</dbReference>